<evidence type="ECO:0000256" key="3">
    <source>
        <dbReference type="ARBA" id="ARBA00038188"/>
    </source>
</evidence>
<dbReference type="GO" id="GO:0032259">
    <property type="term" value="P:methylation"/>
    <property type="evidence" value="ECO:0007669"/>
    <property type="project" value="UniProtKB-KW"/>
</dbReference>
<dbReference type="Pfam" id="PF08241">
    <property type="entry name" value="Methyltransf_11"/>
    <property type="match status" value="1"/>
</dbReference>
<comment type="caution">
    <text evidence="5">The sequence shown here is derived from an EMBL/GenBank/DDBJ whole genome shotgun (WGS) entry which is preliminary data.</text>
</comment>
<dbReference type="AlphaFoldDB" id="A0AAN7FJY1"/>
<dbReference type="Proteomes" id="UP001324115">
    <property type="component" value="Unassembled WGS sequence"/>
</dbReference>
<keyword evidence="2" id="KW-0808">Transferase</keyword>
<evidence type="ECO:0000256" key="2">
    <source>
        <dbReference type="ARBA" id="ARBA00022679"/>
    </source>
</evidence>
<gene>
    <name evidence="5" type="ORF">RGQ29_016474</name>
</gene>
<dbReference type="GO" id="GO:0005783">
    <property type="term" value="C:endoplasmic reticulum"/>
    <property type="evidence" value="ECO:0007669"/>
    <property type="project" value="TreeGrafter"/>
</dbReference>
<dbReference type="GO" id="GO:0016126">
    <property type="term" value="P:sterol biosynthetic process"/>
    <property type="evidence" value="ECO:0007669"/>
    <property type="project" value="TreeGrafter"/>
</dbReference>
<evidence type="ECO:0000259" key="4">
    <source>
        <dbReference type="Pfam" id="PF08241"/>
    </source>
</evidence>
<proteinExistence type="inferred from homology"/>
<accession>A0AAN7FJY1</accession>
<dbReference type="InterPro" id="IPR013216">
    <property type="entry name" value="Methyltransf_11"/>
</dbReference>
<dbReference type="PANTHER" id="PTHR44068:SF1">
    <property type="entry name" value="HYPOTHETICAL LOC100005854"/>
    <property type="match status" value="1"/>
</dbReference>
<evidence type="ECO:0000313" key="5">
    <source>
        <dbReference type="EMBL" id="KAK4592011.1"/>
    </source>
</evidence>
<evidence type="ECO:0000313" key="6">
    <source>
        <dbReference type="Proteomes" id="UP001324115"/>
    </source>
</evidence>
<dbReference type="EMBL" id="JAXUIC010000004">
    <property type="protein sequence ID" value="KAK4592011.1"/>
    <property type="molecule type" value="Genomic_DNA"/>
</dbReference>
<protein>
    <recommendedName>
        <fullName evidence="4">Methyltransferase type 11 domain-containing protein</fullName>
    </recommendedName>
</protein>
<dbReference type="PANTHER" id="PTHR44068">
    <property type="entry name" value="ZGC:194242"/>
    <property type="match status" value="1"/>
</dbReference>
<evidence type="ECO:0000256" key="1">
    <source>
        <dbReference type="ARBA" id="ARBA00022603"/>
    </source>
</evidence>
<reference evidence="5 6" key="1">
    <citation type="journal article" date="2023" name="G3 (Bethesda)">
        <title>A haplotype-resolved chromosome-scale genome for Quercus rubra L. provides insights into the genetics of adaptive traits for red oak species.</title>
        <authorList>
            <person name="Kapoor B."/>
            <person name="Jenkins J."/>
            <person name="Schmutz J."/>
            <person name="Zhebentyayeva T."/>
            <person name="Kuelheim C."/>
            <person name="Coggeshall M."/>
            <person name="Heim C."/>
            <person name="Lasky J.R."/>
            <person name="Leites L."/>
            <person name="Islam-Faridi N."/>
            <person name="Romero-Severson J."/>
            <person name="DeLeo V.L."/>
            <person name="Lucas S.M."/>
            <person name="Lazic D."/>
            <person name="Gailing O."/>
            <person name="Carlson J."/>
            <person name="Staton M."/>
        </authorList>
    </citation>
    <scope>NUCLEOTIDE SEQUENCE [LARGE SCALE GENOMIC DNA]</scope>
    <source>
        <strain evidence="5">Pseudo-F2</strain>
    </source>
</reference>
<organism evidence="5 6">
    <name type="scientific">Quercus rubra</name>
    <name type="common">Northern red oak</name>
    <name type="synonym">Quercus borealis</name>
    <dbReference type="NCBI Taxonomy" id="3512"/>
    <lineage>
        <taxon>Eukaryota</taxon>
        <taxon>Viridiplantae</taxon>
        <taxon>Streptophyta</taxon>
        <taxon>Embryophyta</taxon>
        <taxon>Tracheophyta</taxon>
        <taxon>Spermatophyta</taxon>
        <taxon>Magnoliopsida</taxon>
        <taxon>eudicotyledons</taxon>
        <taxon>Gunneridae</taxon>
        <taxon>Pentapetalae</taxon>
        <taxon>rosids</taxon>
        <taxon>fabids</taxon>
        <taxon>Fagales</taxon>
        <taxon>Fagaceae</taxon>
        <taxon>Quercus</taxon>
    </lineage>
</organism>
<dbReference type="Gene3D" id="3.40.50.150">
    <property type="entry name" value="Vaccinia Virus protein VP39"/>
    <property type="match status" value="1"/>
</dbReference>
<keyword evidence="1" id="KW-0489">Methyltransferase</keyword>
<comment type="similarity">
    <text evidence="3">Belongs to the class I-like SAM-binding methyltransferase superfamily. Erg6/SMT family.</text>
</comment>
<sequence length="153" mass="17714">MFERRFLQAPDDIFNAMKEAALKELLNVGRDHHMFKKLLKDLIIQKKVKQHRAIQDGMTSWTHFMELNRIAGVDKTCKFVKADFMKIPFPDNTFDAVYVIEATCHAPDAIYKSHLSLSSFLLTAVGSFITRNMVKTLEFEGLAQREVNLFKIF</sequence>
<dbReference type="InterPro" id="IPR029063">
    <property type="entry name" value="SAM-dependent_MTases_sf"/>
</dbReference>
<name>A0AAN7FJY1_QUERU</name>
<feature type="domain" description="Methyltransferase type 11" evidence="4">
    <location>
        <begin position="67"/>
        <end position="108"/>
    </location>
</feature>
<dbReference type="InterPro" id="IPR050447">
    <property type="entry name" value="Erg6_SMT_methyltransf"/>
</dbReference>
<dbReference type="GO" id="GO:0003838">
    <property type="term" value="F:sterol 24-C-methyltransferase activity"/>
    <property type="evidence" value="ECO:0007669"/>
    <property type="project" value="TreeGrafter"/>
</dbReference>
<dbReference type="SUPFAM" id="SSF53335">
    <property type="entry name" value="S-adenosyl-L-methionine-dependent methyltransferases"/>
    <property type="match status" value="1"/>
</dbReference>
<keyword evidence="6" id="KW-1185">Reference proteome</keyword>